<comment type="catalytic activity">
    <reaction evidence="16">
        <text>Preferential cleavage: (Ac)2-L-Lys-D-Ala-|-D-Ala. Also transpeptidation of peptidyl-alanyl moieties that are N-acyl substituents of D-alanine.</text>
        <dbReference type="EC" id="3.4.16.4"/>
    </reaction>
</comment>
<evidence type="ECO:0000256" key="11">
    <source>
        <dbReference type="ARBA" id="ARBA00022960"/>
    </source>
</evidence>
<keyword evidence="11" id="KW-0133">Cell shape</keyword>
<accession>A0ABP7WT86</accession>
<evidence type="ECO:0000256" key="17">
    <source>
        <dbReference type="ARBA" id="ARBA00049902"/>
    </source>
</evidence>
<keyword evidence="14" id="KW-0511">Multifunctional enzyme</keyword>
<keyword evidence="12" id="KW-0573">Peptidoglycan synthesis</keyword>
<comment type="pathway">
    <text evidence="2">Cell wall biogenesis; peptidoglycan biosynthesis.</text>
</comment>
<dbReference type="SUPFAM" id="SSF56601">
    <property type="entry name" value="beta-lactamase/transpeptidase-like"/>
    <property type="match status" value="1"/>
</dbReference>
<dbReference type="Pfam" id="PF00905">
    <property type="entry name" value="Transpeptidase"/>
    <property type="match status" value="1"/>
</dbReference>
<comment type="catalytic activity">
    <reaction evidence="17">
        <text>[GlcNAc-(1-&gt;4)-Mur2Ac(oyl-L-Ala-gamma-D-Glu-L-Lys-D-Ala-D-Ala)](n)-di-trans,octa-cis-undecaprenyl diphosphate + beta-D-GlcNAc-(1-&gt;4)-Mur2Ac(oyl-L-Ala-gamma-D-Glu-L-Lys-D-Ala-D-Ala)-di-trans,octa-cis-undecaprenyl diphosphate = [GlcNAc-(1-&gt;4)-Mur2Ac(oyl-L-Ala-gamma-D-Glu-L-Lys-D-Ala-D-Ala)](n+1)-di-trans,octa-cis-undecaprenyl diphosphate + di-trans,octa-cis-undecaprenyl diphosphate + H(+)</text>
        <dbReference type="Rhea" id="RHEA:23708"/>
        <dbReference type="Rhea" id="RHEA-COMP:9602"/>
        <dbReference type="Rhea" id="RHEA-COMP:9603"/>
        <dbReference type="ChEBI" id="CHEBI:15378"/>
        <dbReference type="ChEBI" id="CHEBI:58405"/>
        <dbReference type="ChEBI" id="CHEBI:60033"/>
        <dbReference type="ChEBI" id="CHEBI:78435"/>
        <dbReference type="EC" id="2.4.99.28"/>
    </reaction>
</comment>
<dbReference type="PANTHER" id="PTHR32282">
    <property type="entry name" value="BINDING PROTEIN TRANSPEPTIDASE, PUTATIVE-RELATED"/>
    <property type="match status" value="1"/>
</dbReference>
<dbReference type="InterPro" id="IPR050396">
    <property type="entry name" value="Glycosyltr_51/Transpeptidase"/>
</dbReference>
<keyword evidence="8" id="KW-0328">Glycosyltransferase</keyword>
<dbReference type="Gene3D" id="1.10.3810.10">
    <property type="entry name" value="Biosynthetic peptidoglycan transglycosylase-like"/>
    <property type="match status" value="1"/>
</dbReference>
<dbReference type="Pfam" id="PF00912">
    <property type="entry name" value="Transgly"/>
    <property type="match status" value="1"/>
</dbReference>
<evidence type="ECO:0000256" key="13">
    <source>
        <dbReference type="ARBA" id="ARBA00023136"/>
    </source>
</evidence>
<evidence type="ECO:0000256" key="6">
    <source>
        <dbReference type="ARBA" id="ARBA00022645"/>
    </source>
</evidence>
<comment type="similarity">
    <text evidence="4">In the N-terminal section; belongs to the glycosyltransferase 51 family.</text>
</comment>
<evidence type="ECO:0000256" key="10">
    <source>
        <dbReference type="ARBA" id="ARBA00022801"/>
    </source>
</evidence>
<keyword evidence="10" id="KW-0378">Hydrolase</keyword>
<keyword evidence="7" id="KW-0645">Protease</keyword>
<dbReference type="InterPro" id="IPR012338">
    <property type="entry name" value="Beta-lactam/transpept-like"/>
</dbReference>
<keyword evidence="22" id="KW-1185">Reference proteome</keyword>
<evidence type="ECO:0000256" key="1">
    <source>
        <dbReference type="ARBA" id="ARBA00004236"/>
    </source>
</evidence>
<evidence type="ECO:0000256" key="5">
    <source>
        <dbReference type="ARBA" id="ARBA00022475"/>
    </source>
</evidence>
<evidence type="ECO:0000256" key="8">
    <source>
        <dbReference type="ARBA" id="ARBA00022676"/>
    </source>
</evidence>
<evidence type="ECO:0000256" key="7">
    <source>
        <dbReference type="ARBA" id="ARBA00022670"/>
    </source>
</evidence>
<evidence type="ECO:0000256" key="4">
    <source>
        <dbReference type="ARBA" id="ARBA00007739"/>
    </source>
</evidence>
<evidence type="ECO:0000256" key="16">
    <source>
        <dbReference type="ARBA" id="ARBA00034000"/>
    </source>
</evidence>
<feature type="transmembrane region" description="Helical" evidence="18">
    <location>
        <begin position="20"/>
        <end position="43"/>
    </location>
</feature>
<organism evidence="21 22">
    <name type="scientific">Mucilaginibacter panaciglaebae</name>
    <dbReference type="NCBI Taxonomy" id="502331"/>
    <lineage>
        <taxon>Bacteria</taxon>
        <taxon>Pseudomonadati</taxon>
        <taxon>Bacteroidota</taxon>
        <taxon>Sphingobacteriia</taxon>
        <taxon>Sphingobacteriales</taxon>
        <taxon>Sphingobacteriaceae</taxon>
        <taxon>Mucilaginibacter</taxon>
    </lineage>
</organism>
<evidence type="ECO:0000256" key="15">
    <source>
        <dbReference type="ARBA" id="ARBA00023316"/>
    </source>
</evidence>
<proteinExistence type="inferred from homology"/>
<evidence type="ECO:0000256" key="14">
    <source>
        <dbReference type="ARBA" id="ARBA00023268"/>
    </source>
</evidence>
<gene>
    <name evidence="21" type="ORF">GCM10022392_19280</name>
</gene>
<keyword evidence="5" id="KW-1003">Cell membrane</keyword>
<dbReference type="InterPro" id="IPR001460">
    <property type="entry name" value="PCN-bd_Tpept"/>
</dbReference>
<keyword evidence="15" id="KW-0961">Cell wall biogenesis/degradation</keyword>
<comment type="similarity">
    <text evidence="3">In the C-terminal section; belongs to the transpeptidase family.</text>
</comment>
<evidence type="ECO:0000256" key="12">
    <source>
        <dbReference type="ARBA" id="ARBA00022984"/>
    </source>
</evidence>
<keyword evidence="9" id="KW-0808">Transferase</keyword>
<dbReference type="SUPFAM" id="SSF53955">
    <property type="entry name" value="Lysozyme-like"/>
    <property type="match status" value="1"/>
</dbReference>
<feature type="domain" description="Penicillin-binding protein transpeptidase" evidence="19">
    <location>
        <begin position="423"/>
        <end position="662"/>
    </location>
</feature>
<keyword evidence="18" id="KW-1133">Transmembrane helix</keyword>
<evidence type="ECO:0000256" key="18">
    <source>
        <dbReference type="SAM" id="Phobius"/>
    </source>
</evidence>
<dbReference type="PANTHER" id="PTHR32282:SF11">
    <property type="entry name" value="PENICILLIN-BINDING PROTEIN 1B"/>
    <property type="match status" value="1"/>
</dbReference>
<comment type="subcellular location">
    <subcellularLocation>
        <location evidence="1">Cell membrane</location>
    </subcellularLocation>
</comment>
<reference evidence="22" key="1">
    <citation type="journal article" date="2019" name="Int. J. Syst. Evol. Microbiol.">
        <title>The Global Catalogue of Microorganisms (GCM) 10K type strain sequencing project: providing services to taxonomists for standard genome sequencing and annotation.</title>
        <authorList>
            <consortium name="The Broad Institute Genomics Platform"/>
            <consortium name="The Broad Institute Genome Sequencing Center for Infectious Disease"/>
            <person name="Wu L."/>
            <person name="Ma J."/>
        </authorList>
    </citation>
    <scope>NUCLEOTIDE SEQUENCE [LARGE SCALE GENOMIC DNA]</scope>
    <source>
        <strain evidence="22">JCM 17085</strain>
    </source>
</reference>
<dbReference type="InterPro" id="IPR001264">
    <property type="entry name" value="Glyco_trans_51"/>
</dbReference>
<evidence type="ECO:0000256" key="3">
    <source>
        <dbReference type="ARBA" id="ARBA00007090"/>
    </source>
</evidence>
<name>A0ABP7WT86_9SPHI</name>
<keyword evidence="6" id="KW-0121">Carboxypeptidase</keyword>
<dbReference type="Proteomes" id="UP001500841">
    <property type="component" value="Unassembled WGS sequence"/>
</dbReference>
<feature type="domain" description="Glycosyl transferase family 51" evidence="20">
    <location>
        <begin position="66"/>
        <end position="243"/>
    </location>
</feature>
<evidence type="ECO:0000256" key="2">
    <source>
        <dbReference type="ARBA" id="ARBA00004752"/>
    </source>
</evidence>
<comment type="caution">
    <text evidence="21">The sequence shown here is derived from an EMBL/GenBank/DDBJ whole genome shotgun (WGS) entry which is preliminary data.</text>
</comment>
<dbReference type="InterPro" id="IPR023346">
    <property type="entry name" value="Lysozyme-like_dom_sf"/>
</dbReference>
<evidence type="ECO:0000256" key="9">
    <source>
        <dbReference type="ARBA" id="ARBA00022679"/>
    </source>
</evidence>
<sequence length="747" mass="84684">MSEKLSPQDIRKYNWYIWRFFIGCFVFVLLLIGLTSFGIFGTLPSLRDLENPKSNQASEIISSDKKILGKYYVENRSNVTFKDISPNVINALVATEDNHFYQHSGIDFWRTFSIIFYNLIGHKQGASTITQQLALNQFSSEGRAHNVINRFVQKLKEQLIAVRIEKHYTKQEIITMYLNSVSFGSNTFGVASAAQTYFNTTPARLTPDQAAVLVAMLKGPTLYSPIRNPKNSLTRRNFVLGRMVEEGFLSKAEAEECRAKPLGIDYHPMNHNEGLAPYFRSVLKDDVKRILSTITKADGTPYDIDRDGLKIYTTINYTMQQYAEEAQREYMRDLQNQFNMQWKGVKLSAKIKNFKLLIDQGIHQSDRYHELKAQDMSEEDIIHNFYTPDTLNLFTWKGDIDTVMKPVDSIVYCKMLLRNALMSMDPTTGYVKAWVGGIDFEHFKYDQVKQGARQVGSTAKPFTYAVAIDNGYSPCYQVDNVPITIKSPGAPDWTPGSSPLETVPGMITLRTALAHSQNWVTAYMMNEVTPPPVVELIKKMGIHTDVPPYPSICLGVFDATVMDMTAAYSVFANHGIWTEPTYLLRIEDKNGNEIYNHTPKVRQVMNDQNAYVMVDMLRSVVDMQGATGNRLRWKYNFTNPIAGKTGTTSDNSDGWFIGVTPKLVTGVWTGCENRDFHFRTTRMGEGSNSALPIFALYLKKVYADQSLGIKKNIDFELPKGGLTTVLDCDLYSQQQKGTNDVDKKLSF</sequence>
<dbReference type="RefSeq" id="WP_345103376.1">
    <property type="nucleotide sequence ID" value="NZ_BAABCV010000006.1"/>
</dbReference>
<dbReference type="Gene3D" id="3.40.710.10">
    <property type="entry name" value="DD-peptidase/beta-lactamase superfamily"/>
    <property type="match status" value="1"/>
</dbReference>
<evidence type="ECO:0000313" key="22">
    <source>
        <dbReference type="Proteomes" id="UP001500841"/>
    </source>
</evidence>
<dbReference type="EMBL" id="BAABCV010000006">
    <property type="protein sequence ID" value="GAA4096241.1"/>
    <property type="molecule type" value="Genomic_DNA"/>
</dbReference>
<keyword evidence="18" id="KW-0812">Transmembrane</keyword>
<keyword evidence="13 18" id="KW-0472">Membrane</keyword>
<evidence type="ECO:0000313" key="21">
    <source>
        <dbReference type="EMBL" id="GAA4096241.1"/>
    </source>
</evidence>
<evidence type="ECO:0000259" key="20">
    <source>
        <dbReference type="Pfam" id="PF00912"/>
    </source>
</evidence>
<dbReference type="InterPro" id="IPR036950">
    <property type="entry name" value="PBP_transglycosylase"/>
</dbReference>
<protein>
    <submittedName>
        <fullName evidence="21">Transglycosylase domain-containing protein</fullName>
    </submittedName>
</protein>
<evidence type="ECO:0000259" key="19">
    <source>
        <dbReference type="Pfam" id="PF00905"/>
    </source>
</evidence>